<feature type="compositionally biased region" description="Basic and acidic residues" evidence="8">
    <location>
        <begin position="10"/>
        <end position="22"/>
    </location>
</feature>
<feature type="transmembrane region" description="Helical" evidence="7">
    <location>
        <begin position="30"/>
        <end position="49"/>
    </location>
</feature>
<reference evidence="10" key="1">
    <citation type="submission" date="2016-10" db="EMBL/GenBank/DDBJ databases">
        <authorList>
            <person name="Varghese N."/>
            <person name="Submissions S."/>
        </authorList>
    </citation>
    <scope>NUCLEOTIDE SEQUENCE [LARGE SCALE GENOMIC DNA]</scope>
    <source>
        <strain evidence="10">IBRC-M 10403</strain>
    </source>
</reference>
<evidence type="ECO:0000313" key="10">
    <source>
        <dbReference type="Proteomes" id="UP000199501"/>
    </source>
</evidence>
<protein>
    <recommendedName>
        <fullName evidence="7">Endolytic murein transglycosylase</fullName>
        <ecNumber evidence="7">4.2.2.29</ecNumber>
    </recommendedName>
    <alternativeName>
        <fullName evidence="7">Peptidoglycan lytic transglycosylase</fullName>
    </alternativeName>
    <alternativeName>
        <fullName evidence="7">Peptidoglycan polymerization terminase</fullName>
    </alternativeName>
</protein>
<evidence type="ECO:0000256" key="5">
    <source>
        <dbReference type="ARBA" id="ARBA00023239"/>
    </source>
</evidence>
<keyword evidence="5 7" id="KW-0456">Lyase</keyword>
<dbReference type="EC" id="4.2.2.29" evidence="7"/>
<feature type="region of interest" description="Disordered" evidence="8">
    <location>
        <begin position="1"/>
        <end position="22"/>
    </location>
</feature>
<evidence type="ECO:0000256" key="3">
    <source>
        <dbReference type="ARBA" id="ARBA00022989"/>
    </source>
</evidence>
<accession>A0A1G6NHF1</accession>
<dbReference type="OrthoDB" id="9814591at2"/>
<dbReference type="GO" id="GO:0009252">
    <property type="term" value="P:peptidoglycan biosynthetic process"/>
    <property type="evidence" value="ECO:0007669"/>
    <property type="project" value="UniProtKB-UniRule"/>
</dbReference>
<dbReference type="Gene3D" id="3.30.1490.480">
    <property type="entry name" value="Endolytic murein transglycosylase"/>
    <property type="match status" value="1"/>
</dbReference>
<evidence type="ECO:0000256" key="2">
    <source>
        <dbReference type="ARBA" id="ARBA00022692"/>
    </source>
</evidence>
<evidence type="ECO:0000256" key="4">
    <source>
        <dbReference type="ARBA" id="ARBA00023136"/>
    </source>
</evidence>
<feature type="site" description="Important for catalytic activity" evidence="7">
    <location>
        <position position="279"/>
    </location>
</feature>
<dbReference type="PANTHER" id="PTHR30518">
    <property type="entry name" value="ENDOLYTIC MUREIN TRANSGLYCOSYLASE"/>
    <property type="match status" value="1"/>
</dbReference>
<dbReference type="RefSeq" id="WP_091449616.1">
    <property type="nucleotide sequence ID" value="NZ_FMZZ01000003.1"/>
</dbReference>
<dbReference type="Proteomes" id="UP000199501">
    <property type="component" value="Unassembled WGS sequence"/>
</dbReference>
<gene>
    <name evidence="7" type="primary">mltG</name>
    <name evidence="9" type="ORF">SAMN05216174_103367</name>
</gene>
<keyword evidence="1 7" id="KW-1003">Cell membrane</keyword>
<dbReference type="NCBIfam" id="TIGR00247">
    <property type="entry name" value="endolytic transglycosylase MltG"/>
    <property type="match status" value="1"/>
</dbReference>
<proteinExistence type="inferred from homology"/>
<dbReference type="EMBL" id="FMZZ01000003">
    <property type="protein sequence ID" value="SDC67259.1"/>
    <property type="molecule type" value="Genomic_DNA"/>
</dbReference>
<comment type="catalytic activity">
    <reaction evidence="7">
        <text>a peptidoglycan chain = a peptidoglycan chain with N-acetyl-1,6-anhydromuramyl-[peptide] at the reducing end + a peptidoglycan chain with N-acetylglucosamine at the non-reducing end.</text>
        <dbReference type="EC" id="4.2.2.29"/>
    </reaction>
</comment>
<dbReference type="AlphaFoldDB" id="A0A1G6NHF1"/>
<comment type="function">
    <text evidence="7">Functions as a peptidoglycan terminase that cleaves nascent peptidoglycan strands endolytically to terminate their elongation.</text>
</comment>
<evidence type="ECO:0000313" key="9">
    <source>
        <dbReference type="EMBL" id="SDC67259.1"/>
    </source>
</evidence>
<dbReference type="HAMAP" id="MF_02065">
    <property type="entry name" value="MltG"/>
    <property type="match status" value="1"/>
</dbReference>
<evidence type="ECO:0000256" key="6">
    <source>
        <dbReference type="ARBA" id="ARBA00023316"/>
    </source>
</evidence>
<dbReference type="GO" id="GO:0071555">
    <property type="term" value="P:cell wall organization"/>
    <property type="evidence" value="ECO:0007669"/>
    <property type="project" value="UniProtKB-KW"/>
</dbReference>
<comment type="similarity">
    <text evidence="7">Belongs to the transglycosylase MltG family.</text>
</comment>
<organism evidence="9 10">
    <name type="scientific">Actinokineospora iranica</name>
    <dbReference type="NCBI Taxonomy" id="1271860"/>
    <lineage>
        <taxon>Bacteria</taxon>
        <taxon>Bacillati</taxon>
        <taxon>Actinomycetota</taxon>
        <taxon>Actinomycetes</taxon>
        <taxon>Pseudonocardiales</taxon>
        <taxon>Pseudonocardiaceae</taxon>
        <taxon>Actinokineospora</taxon>
    </lineage>
</organism>
<keyword evidence="3 7" id="KW-1133">Transmembrane helix</keyword>
<evidence type="ECO:0000256" key="7">
    <source>
        <dbReference type="HAMAP-Rule" id="MF_02065"/>
    </source>
</evidence>
<keyword evidence="2 7" id="KW-0812">Transmembrane</keyword>
<keyword evidence="6 7" id="KW-0961">Cell wall biogenesis/degradation</keyword>
<dbReference type="InterPro" id="IPR003770">
    <property type="entry name" value="MLTG-like"/>
</dbReference>
<keyword evidence="10" id="KW-1185">Reference proteome</keyword>
<evidence type="ECO:0000256" key="8">
    <source>
        <dbReference type="SAM" id="MobiDB-lite"/>
    </source>
</evidence>
<name>A0A1G6NHF1_9PSEU</name>
<dbReference type="GO" id="GO:0005886">
    <property type="term" value="C:plasma membrane"/>
    <property type="evidence" value="ECO:0007669"/>
    <property type="project" value="UniProtKB-SubCell"/>
</dbReference>
<dbReference type="STRING" id="1271860.SAMN05216174_103367"/>
<comment type="subcellular location">
    <subcellularLocation>
        <location evidence="7">Cell membrane</location>
        <topology evidence="7">Single-pass membrane protein</topology>
    </subcellularLocation>
</comment>
<keyword evidence="4 7" id="KW-0472">Membrane</keyword>
<sequence>MSDDLGLFEEQERRGKGSQEGKPDRKRVKLAVFGLVFVLLIAGGVWYGLGQLAGIGDYDDFSGPGETDIVVEVKGGDSTATIANRLKDDGVVASAKAFIAAAESESKVRSVQPGYYVMRTKVSGQDAVAKIINPASRVGNLQIRAGTQFDDITNGNNVTPGILSLLSKASCTQLNGKSTCVPVEELRKVSETADLAALGVPDWAVPDASRAPEAKRRLEGLIMPDVYEVRPGSTAEELWKKIIADSSARLQSFGMPNLAANSGFTPYQVLIMGSLVQREAIASDFGKVARVTYNRLAQGMQLEYDSTVNYVLDRPTITTKSEDREKVGPYNTYKVTGLPPTPIAAVSREALEAAANPAPGTWLFFVRCQKDGTSCFADTLPQHNANVKLAQDNDAY</sequence>
<dbReference type="Pfam" id="PF02618">
    <property type="entry name" value="YceG"/>
    <property type="match status" value="1"/>
</dbReference>
<evidence type="ECO:0000256" key="1">
    <source>
        <dbReference type="ARBA" id="ARBA00022475"/>
    </source>
</evidence>
<dbReference type="PANTHER" id="PTHR30518:SF2">
    <property type="entry name" value="ENDOLYTIC MUREIN TRANSGLYCOSYLASE"/>
    <property type="match status" value="1"/>
</dbReference>
<dbReference type="GO" id="GO:0008932">
    <property type="term" value="F:lytic endotransglycosylase activity"/>
    <property type="evidence" value="ECO:0007669"/>
    <property type="project" value="UniProtKB-UniRule"/>
</dbReference>